<keyword evidence="3 7" id="KW-0812">Transmembrane</keyword>
<feature type="transmembrane region" description="Helical" evidence="7">
    <location>
        <begin position="348"/>
        <end position="368"/>
    </location>
</feature>
<organism evidence="9 10">
    <name type="scientific">Niallia oryzisoli</name>
    <dbReference type="NCBI Taxonomy" id="1737571"/>
    <lineage>
        <taxon>Bacteria</taxon>
        <taxon>Bacillati</taxon>
        <taxon>Bacillota</taxon>
        <taxon>Bacilli</taxon>
        <taxon>Bacillales</taxon>
        <taxon>Bacillaceae</taxon>
        <taxon>Niallia</taxon>
    </lineage>
</organism>
<feature type="transmembrane region" description="Helical" evidence="7">
    <location>
        <begin position="85"/>
        <end position="105"/>
    </location>
</feature>
<comment type="subcellular location">
    <subcellularLocation>
        <location evidence="1">Cell membrane</location>
        <topology evidence="1">Multi-pass membrane protein</topology>
    </subcellularLocation>
</comment>
<keyword evidence="4 7" id="KW-1133">Transmembrane helix</keyword>
<feature type="domain" description="Integral membrane bound transporter" evidence="8">
    <location>
        <begin position="362"/>
        <end position="489"/>
    </location>
</feature>
<evidence type="ECO:0000256" key="4">
    <source>
        <dbReference type="ARBA" id="ARBA00022989"/>
    </source>
</evidence>
<sequence length="647" mass="71557">MSDNKTTESAESNTPKPPSIFKQALTVNRKPFPWVKAFSAGVSAALPVLIGLWLGNFAYGLIAGMGGFTYLYTFNIPYAQRAKKLFFVVLGMTFVAWLGTVAAPYPLAVSILIGLIGAVAVFIFGALKIIGPSAIFFVLVFAMTTGMPIQPELAFLRASLVFLGGTLSWIIAMIGWFFEPHGPETTVVKRVFLELAALLDSIGTEKFHEARHRVMSVLKEAEETLAAGYISWREDNFFKRLYVLNDHANVIFLYILEHFSKKSAPMPPELGDAVREIAYSMDRKKKQATPKRILQPNDMDESVAALFVAVFDADAVMNEPNSKIEQVIEISKPSYKGVFLGAFDKSSIVFISAVRFGVITMIAAIFAYQFELERSYWVPLSCVAVMSGATIVSTFHRAIQRALGTMMGIVIAGLILAAHPTGYMIIFFILLLTFITELFIVKNYGLAALFFTPNALLMAESTNPGTFSFNYFASARIIDVVIGIAIGLIGVWLVGRRSASSLLPHVITKTIRSQGQCLFILFTNQGAGFYAPDSRELLKMRTNLFHAQTLYSTAAGEIPVKPSVLEYYWPVLFSIEHLAYLLENCSKNPVRPILSDSTLAQLLYVFETMANAANRKLPPPLKVIPEIQQFSSIQKAVIRLQKSMRKA</sequence>
<dbReference type="InterPro" id="IPR049453">
    <property type="entry name" value="Memb_transporter_dom"/>
</dbReference>
<evidence type="ECO:0000256" key="7">
    <source>
        <dbReference type="SAM" id="Phobius"/>
    </source>
</evidence>
<protein>
    <submittedName>
        <fullName evidence="9">FUSC family protein</fullName>
    </submittedName>
</protein>
<feature type="transmembrane region" description="Helical" evidence="7">
    <location>
        <begin position="50"/>
        <end position="73"/>
    </location>
</feature>
<proteinExistence type="inferred from homology"/>
<feature type="transmembrane region" description="Helical" evidence="7">
    <location>
        <begin position="425"/>
        <end position="451"/>
    </location>
</feature>
<name>A0ABZ2CBX8_9BACI</name>
<feature type="transmembrane region" description="Helical" evidence="7">
    <location>
        <begin position="471"/>
        <end position="494"/>
    </location>
</feature>
<dbReference type="Pfam" id="PF13515">
    <property type="entry name" value="FUSC_2"/>
    <property type="match status" value="1"/>
</dbReference>
<dbReference type="RefSeq" id="WP_338449733.1">
    <property type="nucleotide sequence ID" value="NZ_CP137640.1"/>
</dbReference>
<evidence type="ECO:0000256" key="6">
    <source>
        <dbReference type="ARBA" id="ARBA00043993"/>
    </source>
</evidence>
<reference evidence="9 10" key="1">
    <citation type="submission" date="2023-10" db="EMBL/GenBank/DDBJ databases">
        <title>Niallia locisalis sp.nov. isolated from a salt pond sample.</title>
        <authorList>
            <person name="Li X.-J."/>
            <person name="Dong L."/>
        </authorList>
    </citation>
    <scope>NUCLEOTIDE SEQUENCE [LARGE SCALE GENOMIC DNA]</scope>
    <source>
        <strain evidence="9 10">DSM 29761</strain>
    </source>
</reference>
<evidence type="ECO:0000256" key="2">
    <source>
        <dbReference type="ARBA" id="ARBA00022475"/>
    </source>
</evidence>
<evidence type="ECO:0000313" key="10">
    <source>
        <dbReference type="Proteomes" id="UP001357223"/>
    </source>
</evidence>
<dbReference type="PANTHER" id="PTHR30509:SF9">
    <property type="entry name" value="MULTIDRUG RESISTANCE PROTEIN MDTO"/>
    <property type="match status" value="1"/>
</dbReference>
<comment type="similarity">
    <text evidence="6">Belongs to the YccS/YhfK family.</text>
</comment>
<feature type="transmembrane region" description="Helical" evidence="7">
    <location>
        <begin position="154"/>
        <end position="178"/>
    </location>
</feature>
<evidence type="ECO:0000259" key="8">
    <source>
        <dbReference type="Pfam" id="PF13515"/>
    </source>
</evidence>
<gene>
    <name evidence="9" type="ORF">R4Z09_26885</name>
</gene>
<evidence type="ECO:0000256" key="1">
    <source>
        <dbReference type="ARBA" id="ARBA00004651"/>
    </source>
</evidence>
<keyword evidence="2" id="KW-1003">Cell membrane</keyword>
<keyword evidence="10" id="KW-1185">Reference proteome</keyword>
<feature type="transmembrane region" description="Helical" evidence="7">
    <location>
        <begin position="375"/>
        <end position="392"/>
    </location>
</feature>
<feature type="transmembrane region" description="Helical" evidence="7">
    <location>
        <begin position="111"/>
        <end position="142"/>
    </location>
</feature>
<evidence type="ECO:0000313" key="9">
    <source>
        <dbReference type="EMBL" id="WVX80802.1"/>
    </source>
</evidence>
<dbReference type="Proteomes" id="UP001357223">
    <property type="component" value="Chromosome"/>
</dbReference>
<dbReference type="PANTHER" id="PTHR30509">
    <property type="entry name" value="P-HYDROXYBENZOIC ACID EFFLUX PUMP SUBUNIT-RELATED"/>
    <property type="match status" value="1"/>
</dbReference>
<evidence type="ECO:0000256" key="5">
    <source>
        <dbReference type="ARBA" id="ARBA00023136"/>
    </source>
</evidence>
<dbReference type="EMBL" id="CP137640">
    <property type="protein sequence ID" value="WVX80802.1"/>
    <property type="molecule type" value="Genomic_DNA"/>
</dbReference>
<accession>A0ABZ2CBX8</accession>
<keyword evidence="5 7" id="KW-0472">Membrane</keyword>
<evidence type="ECO:0000256" key="3">
    <source>
        <dbReference type="ARBA" id="ARBA00022692"/>
    </source>
</evidence>